<keyword evidence="3" id="KW-1185">Reference proteome</keyword>
<evidence type="ECO:0000256" key="1">
    <source>
        <dbReference type="SAM" id="SignalP"/>
    </source>
</evidence>
<keyword evidence="1" id="KW-0732">Signal</keyword>
<evidence type="ECO:0000313" key="2">
    <source>
        <dbReference type="EMBL" id="CAH0365940.1"/>
    </source>
</evidence>
<dbReference type="EMBL" id="CAKKNE010000001">
    <property type="protein sequence ID" value="CAH0365940.1"/>
    <property type="molecule type" value="Genomic_DNA"/>
</dbReference>
<protein>
    <submittedName>
        <fullName evidence="2">Uncharacterized protein</fullName>
    </submittedName>
</protein>
<organism evidence="2 3">
    <name type="scientific">Pelagomonas calceolata</name>
    <dbReference type="NCBI Taxonomy" id="35677"/>
    <lineage>
        <taxon>Eukaryota</taxon>
        <taxon>Sar</taxon>
        <taxon>Stramenopiles</taxon>
        <taxon>Ochrophyta</taxon>
        <taxon>Pelagophyceae</taxon>
        <taxon>Pelagomonadales</taxon>
        <taxon>Pelagomonadaceae</taxon>
        <taxon>Pelagomonas</taxon>
    </lineage>
</organism>
<feature type="signal peptide" evidence="1">
    <location>
        <begin position="1"/>
        <end position="16"/>
    </location>
</feature>
<proteinExistence type="predicted"/>
<gene>
    <name evidence="2" type="ORF">PECAL_1P24050</name>
</gene>
<accession>A0A8J2WF28</accession>
<reference evidence="2" key="1">
    <citation type="submission" date="2021-11" db="EMBL/GenBank/DDBJ databases">
        <authorList>
            <consortium name="Genoscope - CEA"/>
            <person name="William W."/>
        </authorList>
    </citation>
    <scope>NUCLEOTIDE SEQUENCE</scope>
</reference>
<comment type="caution">
    <text evidence="2">The sequence shown here is derived from an EMBL/GenBank/DDBJ whole genome shotgun (WGS) entry which is preliminary data.</text>
</comment>
<feature type="chain" id="PRO_5035318851" evidence="1">
    <location>
        <begin position="17"/>
        <end position="544"/>
    </location>
</feature>
<sequence length="544" mass="54608">MARFWLQLACATAAYAFLQPTTKAATARRAIQVQAVADLLPDDVVNSLSAEQLAALYNAPDAVAGAAGGVSEFITTKVGPALGAEAAALGELAGKASEAFSTKVVPALKEGGDALKPAVEAALSTGASTASGAFAAVVDAGHAAGWTDIELAGATTIALFLTVATIKKQATPPPPPPPTPAEKAAVGAKKALSGALDLFEVVQGRPYTPLKSKAVEDAVKPIASSAVTIYKTIDSTAKKAPTYTETAKRSLEKAYKDAPAVSAKLSQQAQSALSKKAQETQKAAQEAAKRAAARGGPYAELLKERATQAAAKRAAALKEQSAQAVSVVAERSAPAVRTLSTAYSAAALAVTKVYSAAAPVVTKAYAAAAPAVQTAAQKAAATAGATSVAASAAAMSAAVKSAEALRSSDAYRKLAAKPSAAAPLGAFLAAAALALALPKPEKAPPPPPEPVVIEPEVPAFELPEFDFSSFELPEVDLSAFANLDLDNPLAALAAADAEGVLTGVRAILYVPVFVGTFVLALPPGDQAALFVALLAAAVASGRKS</sequence>
<dbReference type="Proteomes" id="UP000789595">
    <property type="component" value="Unassembled WGS sequence"/>
</dbReference>
<dbReference type="AlphaFoldDB" id="A0A8J2WF28"/>
<name>A0A8J2WF28_9STRA</name>
<evidence type="ECO:0000313" key="3">
    <source>
        <dbReference type="Proteomes" id="UP000789595"/>
    </source>
</evidence>